<organism evidence="2 3">
    <name type="scientific">Mycena pura</name>
    <dbReference type="NCBI Taxonomy" id="153505"/>
    <lineage>
        <taxon>Eukaryota</taxon>
        <taxon>Fungi</taxon>
        <taxon>Dikarya</taxon>
        <taxon>Basidiomycota</taxon>
        <taxon>Agaricomycotina</taxon>
        <taxon>Agaricomycetes</taxon>
        <taxon>Agaricomycetidae</taxon>
        <taxon>Agaricales</taxon>
        <taxon>Marasmiineae</taxon>
        <taxon>Mycenaceae</taxon>
        <taxon>Mycena</taxon>
    </lineage>
</organism>
<name>A0AAD6YDR0_9AGAR</name>
<accession>A0AAD6YDR0</accession>
<evidence type="ECO:0000313" key="2">
    <source>
        <dbReference type="EMBL" id="KAJ7207598.1"/>
    </source>
</evidence>
<comment type="caution">
    <text evidence="2">The sequence shown here is derived from an EMBL/GenBank/DDBJ whole genome shotgun (WGS) entry which is preliminary data.</text>
</comment>
<gene>
    <name evidence="2" type="ORF">GGX14DRAFT_396419</name>
</gene>
<dbReference type="AlphaFoldDB" id="A0AAD6YDR0"/>
<reference evidence="2" key="1">
    <citation type="submission" date="2023-03" db="EMBL/GenBank/DDBJ databases">
        <title>Massive genome expansion in bonnet fungi (Mycena s.s.) driven by repeated elements and novel gene families across ecological guilds.</title>
        <authorList>
            <consortium name="Lawrence Berkeley National Laboratory"/>
            <person name="Harder C.B."/>
            <person name="Miyauchi S."/>
            <person name="Viragh M."/>
            <person name="Kuo A."/>
            <person name="Thoen E."/>
            <person name="Andreopoulos B."/>
            <person name="Lu D."/>
            <person name="Skrede I."/>
            <person name="Drula E."/>
            <person name="Henrissat B."/>
            <person name="Morin E."/>
            <person name="Kohler A."/>
            <person name="Barry K."/>
            <person name="LaButti K."/>
            <person name="Morin E."/>
            <person name="Salamov A."/>
            <person name="Lipzen A."/>
            <person name="Mereny Z."/>
            <person name="Hegedus B."/>
            <person name="Baldrian P."/>
            <person name="Stursova M."/>
            <person name="Weitz H."/>
            <person name="Taylor A."/>
            <person name="Grigoriev I.V."/>
            <person name="Nagy L.G."/>
            <person name="Martin F."/>
            <person name="Kauserud H."/>
        </authorList>
    </citation>
    <scope>NUCLEOTIDE SEQUENCE</scope>
    <source>
        <strain evidence="2">9144</strain>
    </source>
</reference>
<sequence>MKHTANVQDPNPGQQGSNDRDAATVQLSKKVSHLLSQTVTELKNHLSRCAANYEQPQPVELLLAMLEVRRMPKAPSSMSPASLVNSPAVVQMAWLALDYISQHDIIGRESESHIPLLIWIGIRTWIDFMEDRFHSREILDSRRATTYFLALSQLSAHEPAMRASMEWPSIFFLVGTAWPHIFSIIEPTTRERAFLFLYGCLMQPQMVPPNPRNLSELAAGSGGPIELGKLIVKSGKAILADRVHEYGIWPLANTMTCLISGTPFEKALLDILISHKLVQLLCRHLTVWSTRTAIHAEEWIKIKGIVFMMTGILIRPSGHTRLYIAISEGYTEALLALLAEDGMPAELERMIKYFFTDTLPTGMVKFKAVQALIPRYAAVVNTMRHVVATGRIPLSAALFAQLQTTAGDPINTLGGYRTWRAEQLKIVAELTQRAIYADAVAASTGITAQADASEKTGKRDIVRRVWNGDPASKSTNVERPSTLVAFGSQLPDNHNF</sequence>
<feature type="compositionally biased region" description="Polar residues" evidence="1">
    <location>
        <begin position="1"/>
        <end position="17"/>
    </location>
</feature>
<dbReference type="Proteomes" id="UP001219525">
    <property type="component" value="Unassembled WGS sequence"/>
</dbReference>
<evidence type="ECO:0000313" key="3">
    <source>
        <dbReference type="Proteomes" id="UP001219525"/>
    </source>
</evidence>
<evidence type="ECO:0000256" key="1">
    <source>
        <dbReference type="SAM" id="MobiDB-lite"/>
    </source>
</evidence>
<dbReference type="EMBL" id="JARJCW010000036">
    <property type="protein sequence ID" value="KAJ7207598.1"/>
    <property type="molecule type" value="Genomic_DNA"/>
</dbReference>
<protein>
    <submittedName>
        <fullName evidence="2">Uncharacterized protein</fullName>
    </submittedName>
</protein>
<feature type="region of interest" description="Disordered" evidence="1">
    <location>
        <begin position="1"/>
        <end position="22"/>
    </location>
</feature>
<keyword evidence="3" id="KW-1185">Reference proteome</keyword>
<proteinExistence type="predicted"/>